<keyword evidence="4" id="KW-1185">Reference proteome</keyword>
<reference evidence="3 4" key="1">
    <citation type="journal article" date="2013" name="Genome Announc.">
        <title>Genome Sequence of the Pyrene- and Fluoranthene-Degrading Bacterium Cycloclasticus sp. Strain PY97M.</title>
        <authorList>
            <person name="Cui Z."/>
            <person name="Xu G."/>
            <person name="Li Q."/>
            <person name="Gao W."/>
            <person name="Zheng L."/>
        </authorList>
    </citation>
    <scope>NUCLEOTIDE SEQUENCE [LARGE SCALE GENOMIC DNA]</scope>
    <source>
        <strain evidence="3 4">PY97M</strain>
    </source>
</reference>
<dbReference type="PANTHER" id="PTHR46928">
    <property type="entry name" value="MESENCHYME-SPECIFIC CELL SURFACE GLYCOPROTEIN"/>
    <property type="match status" value="1"/>
</dbReference>
<gene>
    <name evidence="3" type="ORF">L196_05670</name>
</gene>
<feature type="compositionally biased region" description="Basic and acidic residues" evidence="1">
    <location>
        <begin position="401"/>
        <end position="411"/>
    </location>
</feature>
<dbReference type="Gene3D" id="2.130.10.10">
    <property type="entry name" value="YVTN repeat-like/Quinoprotein amine dehydrogenase"/>
    <property type="match status" value="1"/>
</dbReference>
<organism evidence="3 4">
    <name type="scientific">Cycloclasticus pugetii</name>
    <dbReference type="NCBI Taxonomy" id="34068"/>
    <lineage>
        <taxon>Bacteria</taxon>
        <taxon>Pseudomonadati</taxon>
        <taxon>Pseudomonadota</taxon>
        <taxon>Gammaproteobacteria</taxon>
        <taxon>Thiotrichales</taxon>
        <taxon>Piscirickettsiaceae</taxon>
        <taxon>Cycloclasticus</taxon>
    </lineage>
</organism>
<feature type="region of interest" description="Disordered" evidence="1">
    <location>
        <begin position="396"/>
        <end position="416"/>
    </location>
</feature>
<feature type="domain" description="Choice-of-anchor I" evidence="2">
    <location>
        <begin position="45"/>
        <end position="493"/>
    </location>
</feature>
<proteinExistence type="predicted"/>
<dbReference type="Pfam" id="PF22494">
    <property type="entry name" value="choice_anch_I"/>
    <property type="match status" value="1"/>
</dbReference>
<dbReference type="NCBIfam" id="NF038117">
    <property type="entry name" value="choice_anch_I"/>
    <property type="match status" value="1"/>
</dbReference>
<comment type="caution">
    <text evidence="3">The sequence shown here is derived from an EMBL/GenBank/DDBJ whole genome shotgun (WGS) entry which is preliminary data.</text>
</comment>
<dbReference type="InterPro" id="IPR015943">
    <property type="entry name" value="WD40/YVTN_repeat-like_dom_sf"/>
</dbReference>
<name>A0AB33Z1K4_9GAMM</name>
<evidence type="ECO:0000256" key="1">
    <source>
        <dbReference type="SAM" id="MobiDB-lite"/>
    </source>
</evidence>
<dbReference type="InterPro" id="IPR055188">
    <property type="entry name" value="Choice_anch_I"/>
</dbReference>
<dbReference type="EMBL" id="ASHL01000004">
    <property type="protein sequence ID" value="EPD13105.1"/>
    <property type="molecule type" value="Genomic_DNA"/>
</dbReference>
<evidence type="ECO:0000313" key="4">
    <source>
        <dbReference type="Proteomes" id="UP000015462"/>
    </source>
</evidence>
<sequence>MDSLIKLTLGVSLTLGISFSTLSFADINIVKKGQYTEECGGEESCTEISAFSPVSNRIYTTNAEENELKILNVDSNGWLSEHSTLTLIGGGPNSVTTYGNWVAVAVEAVNKQDDGNVLIYDLEGNLQRIIKAGALPDMLTFTPNGKFLIVANEGEPDDEYKNDPEGTVTVINTNTWMPATADFNTFNSTKLKNVRIFGPDASIAQDLEPEYITVSADSSTAWISLQENNALAKLDIASATITDIYGLGYKKHQQNKNAFDASNKDNAINIQTWPTYGMYQPDAIASFEYKGSTFILSANEGDARDYDGYSEEVRVEDLILNPDAFENARELQQIENLGRLKTTTANGDINNDGAHEKIYSYGARSFSIWDEKGSRIYDSGSDFERFLATYADNNVDNEPWEEGRSDDKGPEPESITTGELRGKIYAFIGLERANGIFIYDISNPRKPKPAGYINIEKQGDIGPEGLIFIKKTESHGWLIVTNEISNTISIYEISID</sequence>
<dbReference type="PANTHER" id="PTHR46928:SF1">
    <property type="entry name" value="MESENCHYME-SPECIFIC CELL SURFACE GLYCOPROTEIN"/>
    <property type="match status" value="1"/>
</dbReference>
<accession>A0AB33Z1K4</accession>
<dbReference type="InterPro" id="IPR011048">
    <property type="entry name" value="Haem_d1_sf"/>
</dbReference>
<dbReference type="InterPro" id="IPR052956">
    <property type="entry name" value="Mesenchyme-surface_protein"/>
</dbReference>
<dbReference type="SUPFAM" id="SSF51004">
    <property type="entry name" value="C-terminal (heme d1) domain of cytochrome cd1-nitrite reductase"/>
    <property type="match status" value="1"/>
</dbReference>
<protein>
    <submittedName>
        <fullName evidence="3">Exosortase interaction domain-containing protein</fullName>
    </submittedName>
</protein>
<dbReference type="AlphaFoldDB" id="A0AB33Z1K4"/>
<evidence type="ECO:0000313" key="3">
    <source>
        <dbReference type="EMBL" id="EPD13105.1"/>
    </source>
</evidence>
<dbReference type="Proteomes" id="UP000015462">
    <property type="component" value="Unassembled WGS sequence"/>
</dbReference>
<dbReference type="RefSeq" id="WP_016390266.1">
    <property type="nucleotide sequence ID" value="NZ_KE646807.1"/>
</dbReference>
<evidence type="ECO:0000259" key="2">
    <source>
        <dbReference type="Pfam" id="PF22494"/>
    </source>
</evidence>